<dbReference type="GeneID" id="115626584"/>
<dbReference type="PANTHER" id="PTHR12236:SF86">
    <property type="entry name" value="CCP84AC-RELATED"/>
    <property type="match status" value="1"/>
</dbReference>
<evidence type="ECO:0000256" key="3">
    <source>
        <dbReference type="SAM" id="MobiDB-lite"/>
    </source>
</evidence>
<feature type="signal peptide" evidence="4">
    <location>
        <begin position="1"/>
        <end position="18"/>
    </location>
</feature>
<dbReference type="InterPro" id="IPR000618">
    <property type="entry name" value="Insect_cuticle"/>
</dbReference>
<dbReference type="PROSITE" id="PS51155">
    <property type="entry name" value="CHIT_BIND_RR_2"/>
    <property type="match status" value="1"/>
</dbReference>
<dbReference type="Proteomes" id="UP000504634">
    <property type="component" value="Unplaced"/>
</dbReference>
<sequence length="198" mass="21741">MVLKIFALLLLACVAIQASPFHHHGHEDHGSHGGATSHASVNLVSHDDGHEDHGHGHGHGHGHEGHDHHDSHAEYDFNYGVKDPKTGDIKGHSESRHGHKVTGHYELIDADGHKRTVHYTADKHKGFEAQVHREKTHHHVPVHHGHSGYEGGHVDFEEYSSSSHGHDFGHDYGHEHGGHGHGHGSSTHGFSLKQEHGH</sequence>
<keyword evidence="1 2" id="KW-0193">Cuticle</keyword>
<gene>
    <name evidence="6" type="primary">LOC115626584</name>
</gene>
<dbReference type="AlphaFoldDB" id="A0A6J2TML7"/>
<feature type="region of interest" description="Disordered" evidence="3">
    <location>
        <begin position="24"/>
        <end position="99"/>
    </location>
</feature>
<dbReference type="PANTHER" id="PTHR12236">
    <property type="entry name" value="STRUCTURAL CONTITUENT OF CUTICLE"/>
    <property type="match status" value="1"/>
</dbReference>
<feature type="chain" id="PRO_5026875605" evidence="4">
    <location>
        <begin position="19"/>
        <end position="198"/>
    </location>
</feature>
<reference evidence="6" key="1">
    <citation type="submission" date="2025-08" db="UniProtKB">
        <authorList>
            <consortium name="RefSeq"/>
        </authorList>
    </citation>
    <scope>IDENTIFICATION</scope>
    <source>
        <strain evidence="6">11010-0011.00</strain>
        <tissue evidence="6">Whole body</tissue>
    </source>
</reference>
<feature type="region of interest" description="Disordered" evidence="3">
    <location>
        <begin position="157"/>
        <end position="198"/>
    </location>
</feature>
<accession>A0A6J2TML7</accession>
<keyword evidence="4" id="KW-0732">Signal</keyword>
<evidence type="ECO:0000313" key="5">
    <source>
        <dbReference type="Proteomes" id="UP000504634"/>
    </source>
</evidence>
<feature type="compositionally biased region" description="Basic and acidic residues" evidence="3">
    <location>
        <begin position="82"/>
        <end position="96"/>
    </location>
</feature>
<name>A0A6J2TML7_DROLE</name>
<dbReference type="Pfam" id="PF00379">
    <property type="entry name" value="Chitin_bind_4"/>
    <property type="match status" value="1"/>
</dbReference>
<dbReference type="CTD" id="34846"/>
<evidence type="ECO:0000256" key="4">
    <source>
        <dbReference type="SAM" id="SignalP"/>
    </source>
</evidence>
<feature type="compositionally biased region" description="Basic and acidic residues" evidence="3">
    <location>
        <begin position="164"/>
        <end position="178"/>
    </location>
</feature>
<protein>
    <submittedName>
        <fullName evidence="6">Histidine-rich glycoprotein</fullName>
    </submittedName>
</protein>
<dbReference type="PROSITE" id="PS00233">
    <property type="entry name" value="CHIT_BIND_RR_1"/>
    <property type="match status" value="1"/>
</dbReference>
<evidence type="ECO:0000313" key="6">
    <source>
        <dbReference type="RefSeq" id="XP_030377826.1"/>
    </source>
</evidence>
<feature type="compositionally biased region" description="Basic and acidic residues" evidence="3">
    <location>
        <begin position="45"/>
        <end position="75"/>
    </location>
</feature>
<dbReference type="InterPro" id="IPR031311">
    <property type="entry name" value="CHIT_BIND_RR_consensus"/>
</dbReference>
<dbReference type="OrthoDB" id="6510765at2759"/>
<dbReference type="InterPro" id="IPR051217">
    <property type="entry name" value="Insect_Cuticle_Struc_Prot"/>
</dbReference>
<evidence type="ECO:0000256" key="2">
    <source>
        <dbReference type="PROSITE-ProRule" id="PRU00497"/>
    </source>
</evidence>
<dbReference type="GO" id="GO:0031012">
    <property type="term" value="C:extracellular matrix"/>
    <property type="evidence" value="ECO:0007669"/>
    <property type="project" value="TreeGrafter"/>
</dbReference>
<organism evidence="5 6">
    <name type="scientific">Drosophila lebanonensis</name>
    <name type="common">Fruit fly</name>
    <name type="synonym">Scaptodrosophila lebanonensis</name>
    <dbReference type="NCBI Taxonomy" id="7225"/>
    <lineage>
        <taxon>Eukaryota</taxon>
        <taxon>Metazoa</taxon>
        <taxon>Ecdysozoa</taxon>
        <taxon>Arthropoda</taxon>
        <taxon>Hexapoda</taxon>
        <taxon>Insecta</taxon>
        <taxon>Pterygota</taxon>
        <taxon>Neoptera</taxon>
        <taxon>Endopterygota</taxon>
        <taxon>Diptera</taxon>
        <taxon>Brachycera</taxon>
        <taxon>Muscomorpha</taxon>
        <taxon>Ephydroidea</taxon>
        <taxon>Drosophilidae</taxon>
        <taxon>Scaptodrosophila</taxon>
    </lineage>
</organism>
<keyword evidence="5" id="KW-1185">Reference proteome</keyword>
<proteinExistence type="predicted"/>
<feature type="non-terminal residue" evidence="6">
    <location>
        <position position="198"/>
    </location>
</feature>
<dbReference type="RefSeq" id="XP_030377826.1">
    <property type="nucleotide sequence ID" value="XM_030521966.1"/>
</dbReference>
<dbReference type="GO" id="GO:0042302">
    <property type="term" value="F:structural constituent of cuticle"/>
    <property type="evidence" value="ECO:0007669"/>
    <property type="project" value="UniProtKB-UniRule"/>
</dbReference>
<dbReference type="PRINTS" id="PR00947">
    <property type="entry name" value="CUTICLE"/>
</dbReference>
<evidence type="ECO:0000256" key="1">
    <source>
        <dbReference type="ARBA" id="ARBA00022460"/>
    </source>
</evidence>
<dbReference type="GO" id="GO:0005615">
    <property type="term" value="C:extracellular space"/>
    <property type="evidence" value="ECO:0007669"/>
    <property type="project" value="TreeGrafter"/>
</dbReference>